<keyword evidence="4 10" id="KW-0963">Cytoplasm</keyword>
<dbReference type="RefSeq" id="WP_158341518.1">
    <property type="nucleotide sequence ID" value="NZ_CP029161.1"/>
</dbReference>
<dbReference type="GO" id="GO:0008408">
    <property type="term" value="F:3'-5' exonuclease activity"/>
    <property type="evidence" value="ECO:0007669"/>
    <property type="project" value="InterPro"/>
</dbReference>
<proteinExistence type="inferred from homology"/>
<dbReference type="GO" id="GO:0009360">
    <property type="term" value="C:DNA polymerase III complex"/>
    <property type="evidence" value="ECO:0007669"/>
    <property type="project" value="InterPro"/>
</dbReference>
<name>A0A2U8DGY6_9GAMM</name>
<evidence type="ECO:0000256" key="5">
    <source>
        <dbReference type="ARBA" id="ARBA00022679"/>
    </source>
</evidence>
<dbReference type="Pfam" id="PF02768">
    <property type="entry name" value="DNA_pol3_beta_3"/>
    <property type="match status" value="1"/>
</dbReference>
<dbReference type="InterPro" id="IPR022634">
    <property type="entry name" value="DNA_polIII_beta_N"/>
</dbReference>
<evidence type="ECO:0000256" key="10">
    <source>
        <dbReference type="PIRNR" id="PIRNR000804"/>
    </source>
</evidence>
<dbReference type="InterPro" id="IPR022637">
    <property type="entry name" value="DNA_polIII_beta_cen"/>
</dbReference>
<dbReference type="PANTHER" id="PTHR30478">
    <property type="entry name" value="DNA POLYMERASE III SUBUNIT BETA"/>
    <property type="match status" value="1"/>
</dbReference>
<gene>
    <name evidence="14" type="ORF">DD681_03005</name>
</gene>
<evidence type="ECO:0000259" key="11">
    <source>
        <dbReference type="Pfam" id="PF00712"/>
    </source>
</evidence>
<evidence type="ECO:0000259" key="12">
    <source>
        <dbReference type="Pfam" id="PF02767"/>
    </source>
</evidence>
<dbReference type="CDD" id="cd00140">
    <property type="entry name" value="beta_clamp"/>
    <property type="match status" value="1"/>
</dbReference>
<evidence type="ECO:0000313" key="15">
    <source>
        <dbReference type="Proteomes" id="UP000244884"/>
    </source>
</evidence>
<feature type="domain" description="DNA polymerase III beta sliding clamp N-terminal" evidence="11">
    <location>
        <begin position="1"/>
        <end position="118"/>
    </location>
</feature>
<feature type="domain" description="DNA polymerase III beta sliding clamp central" evidence="12">
    <location>
        <begin position="129"/>
        <end position="243"/>
    </location>
</feature>
<accession>A0A2U8DGY6</accession>
<dbReference type="Pfam" id="PF00712">
    <property type="entry name" value="DNA_pol3_beta"/>
    <property type="match status" value="1"/>
</dbReference>
<reference evidence="14 15" key="1">
    <citation type="submission" date="2018-04" db="EMBL/GenBank/DDBJ databases">
        <title>Genome sequence of Buchnera aphidicola from Melaphis sacchari.</title>
        <authorList>
            <person name="Geib S.M."/>
            <person name="Palmer N.A."/>
            <person name="Sattler S.E."/>
            <person name="Sarath G."/>
        </authorList>
    </citation>
    <scope>NUCLEOTIDE SEQUENCE [LARGE SCALE GENOMIC DNA]</scope>
    <source>
        <strain evidence="14 15">LSU</strain>
    </source>
</reference>
<comment type="subcellular location">
    <subcellularLocation>
        <location evidence="1 10">Cytoplasm</location>
    </subcellularLocation>
</comment>
<comment type="function">
    <text evidence="10">Confers DNA tethering and processivity to DNA polymerases and other proteins. Acts as a clamp, forming a ring around DNA (a reaction catalyzed by the clamp-loading complex) which diffuses in an ATP-independent manner freely and bidirectionally along dsDNA. Initially characterized for its ability to contact the catalytic subunit of DNA polymerase III (Pol III), a complex, multichain enzyme responsible for most of the replicative synthesis in bacteria; Pol III exhibits 3'-5' exonuclease proofreading activity. The beta chain is required for initiation of replication as well as for processivity of DNA replication.</text>
</comment>
<comment type="subunit">
    <text evidence="10">Forms a ring-shaped head-to-tail homodimer around DNA.</text>
</comment>
<dbReference type="GO" id="GO:0005737">
    <property type="term" value="C:cytoplasm"/>
    <property type="evidence" value="ECO:0007669"/>
    <property type="project" value="UniProtKB-SubCell"/>
</dbReference>
<evidence type="ECO:0000256" key="4">
    <source>
        <dbReference type="ARBA" id="ARBA00022490"/>
    </source>
</evidence>
<evidence type="ECO:0000256" key="9">
    <source>
        <dbReference type="ARBA" id="ARBA00023125"/>
    </source>
</evidence>
<dbReference type="NCBIfam" id="TIGR00663">
    <property type="entry name" value="dnan"/>
    <property type="match status" value="1"/>
</dbReference>
<dbReference type="PIRSF" id="PIRSF000804">
    <property type="entry name" value="DNA_pol_III_b"/>
    <property type="match status" value="1"/>
</dbReference>
<sequence>MKFTIKNDLLTQNIKKISRLLVKNNSFPILENILMEIKNDTLFLTTTNLEIELISKIKIFTKNIAGKITVSGRKMLNICKNLLPVSEIKIQLKKNKIHISSENSNYILTTLPADNFPNHQDCNSILSFEISSNSLRSMIEKTAFSMGKQDVRHYLNGILLEKKGNTLKSIATDGYRLAVSSTNIKEDIKSFSIIMPNKGVLELYRLLNIKKKLLKIFISNNNIKIYINDLIFTSQLIEGKYPDYNNVLFSKKDNPIVTNTALLKKSLLRTAILTHEKFCGIEIKIENKKFKILSDNQEEESAEDTFNTNYSGDTIEISINVYYILDVLNAIDDENILIFFNSSKSSIQIESENDSSNIYVIMLLKR</sequence>
<evidence type="ECO:0000313" key="14">
    <source>
        <dbReference type="EMBL" id="AWH90741.1"/>
    </source>
</evidence>
<dbReference type="InterPro" id="IPR001001">
    <property type="entry name" value="DNA_polIII_beta"/>
</dbReference>
<dbReference type="SMART" id="SM00480">
    <property type="entry name" value="POL3Bc"/>
    <property type="match status" value="1"/>
</dbReference>
<feature type="domain" description="DNA polymerase III beta sliding clamp C-terminal" evidence="13">
    <location>
        <begin position="250"/>
        <end position="362"/>
    </location>
</feature>
<evidence type="ECO:0000256" key="2">
    <source>
        <dbReference type="ARBA" id="ARBA00010752"/>
    </source>
</evidence>
<evidence type="ECO:0000256" key="3">
    <source>
        <dbReference type="ARBA" id="ARBA00021035"/>
    </source>
</evidence>
<evidence type="ECO:0000259" key="13">
    <source>
        <dbReference type="Pfam" id="PF02768"/>
    </source>
</evidence>
<keyword evidence="9" id="KW-0238">DNA-binding</keyword>
<dbReference type="InterPro" id="IPR022635">
    <property type="entry name" value="DNA_polIII_beta_C"/>
</dbReference>
<dbReference type="Pfam" id="PF02767">
    <property type="entry name" value="DNA_pol3_beta_2"/>
    <property type="match status" value="1"/>
</dbReference>
<dbReference type="InterPro" id="IPR046938">
    <property type="entry name" value="DNA_clamp_sf"/>
</dbReference>
<keyword evidence="7 10" id="KW-0235">DNA replication</keyword>
<dbReference type="GO" id="GO:0003677">
    <property type="term" value="F:DNA binding"/>
    <property type="evidence" value="ECO:0007669"/>
    <property type="project" value="UniProtKB-UniRule"/>
</dbReference>
<evidence type="ECO:0000256" key="6">
    <source>
        <dbReference type="ARBA" id="ARBA00022695"/>
    </source>
</evidence>
<keyword evidence="8 10" id="KW-0239">DNA-directed DNA polymerase</keyword>
<organism evidence="14 15">
    <name type="scientific">Buchnera aphidicola</name>
    <name type="common">Melanaphis sacchari</name>
    <dbReference type="NCBI Taxonomy" id="2173854"/>
    <lineage>
        <taxon>Bacteria</taxon>
        <taxon>Pseudomonadati</taxon>
        <taxon>Pseudomonadota</taxon>
        <taxon>Gammaproteobacteria</taxon>
        <taxon>Enterobacterales</taxon>
        <taxon>Erwiniaceae</taxon>
        <taxon>Buchnera</taxon>
    </lineage>
</organism>
<dbReference type="EMBL" id="CP029161">
    <property type="protein sequence ID" value="AWH90741.1"/>
    <property type="molecule type" value="Genomic_DNA"/>
</dbReference>
<evidence type="ECO:0000256" key="1">
    <source>
        <dbReference type="ARBA" id="ARBA00004496"/>
    </source>
</evidence>
<keyword evidence="6 10" id="KW-0548">Nucleotidyltransferase</keyword>
<dbReference type="OrthoDB" id="8421503at2"/>
<dbReference type="Proteomes" id="UP000244884">
    <property type="component" value="Chromosome"/>
</dbReference>
<evidence type="ECO:0000256" key="8">
    <source>
        <dbReference type="ARBA" id="ARBA00022932"/>
    </source>
</evidence>
<dbReference type="PANTHER" id="PTHR30478:SF0">
    <property type="entry name" value="BETA SLIDING CLAMP"/>
    <property type="match status" value="1"/>
</dbReference>
<dbReference type="GO" id="GO:0003887">
    <property type="term" value="F:DNA-directed DNA polymerase activity"/>
    <property type="evidence" value="ECO:0007669"/>
    <property type="project" value="UniProtKB-UniRule"/>
</dbReference>
<dbReference type="SUPFAM" id="SSF55979">
    <property type="entry name" value="DNA clamp"/>
    <property type="match status" value="3"/>
</dbReference>
<evidence type="ECO:0000256" key="7">
    <source>
        <dbReference type="ARBA" id="ARBA00022705"/>
    </source>
</evidence>
<dbReference type="AlphaFoldDB" id="A0A2U8DGY6"/>
<keyword evidence="5 10" id="KW-0808">Transferase</keyword>
<dbReference type="GO" id="GO:0006271">
    <property type="term" value="P:DNA strand elongation involved in DNA replication"/>
    <property type="evidence" value="ECO:0007669"/>
    <property type="project" value="TreeGrafter"/>
</dbReference>
<dbReference type="Gene3D" id="3.10.150.10">
    <property type="entry name" value="DNA Polymerase III, subunit A, domain 2"/>
    <property type="match status" value="1"/>
</dbReference>
<comment type="similarity">
    <text evidence="2 10">Belongs to the beta sliding clamp family.</text>
</comment>
<protein>
    <recommendedName>
        <fullName evidence="3 10">Beta sliding clamp</fullName>
    </recommendedName>
</protein>
<dbReference type="Gene3D" id="3.70.10.10">
    <property type="match status" value="1"/>
</dbReference>